<protein>
    <recommendedName>
        <fullName evidence="7">Fibronectin type-III domain-containing protein</fullName>
    </recommendedName>
</protein>
<reference evidence="5" key="2">
    <citation type="submission" date="2024-10" db="UniProtKB">
        <authorList>
            <consortium name="EnsemblProtists"/>
        </authorList>
    </citation>
    <scope>IDENTIFICATION</scope>
</reference>
<dbReference type="KEGG" id="ehx:EMIHUDRAFT_212439"/>
<sequence length="1095" mass="118946">MTAIEGLWEELDALLQQLKGGALARAEAAIAEAEAAVTNATAPLEEELSREDAELQRAMSLIERAQQAEDRAAAEIEVEHSLQQRAAVAARLTAAREAARQAQAACWRRLLEETLADGAANGISDSGVKKCGTIPLLVDAGVMEEGLVDSDFQRVNPEVAGDPGWREVEGRRVAAMVCHKRAVAESLQRAPAEWAGHDSPLLMLHAEVVPRPDEGMGLLLTNSNLVGEVDPGSAAEASGLRTGDLVVATDGGYLGERLITQILERGRASYRFGVVRPITVAACEAASDVVAGEATDDRAEASVRLIKLAESLSQLPGLDQGLPGSSAEPISSDKEKGVAPPTRAVRDSEEGQVAGEWGGVRFLRVEPVDGSAITVEWELNNASCGLEISHYHLEWREVGREPPWQCTDASRQLPMTTVTKKNLDPSSAYQFRVRACDASGHWHPFCASEAAVRPDGEPSAPPPVARDVSDSLLARQRLELQAAEEARVATLRAEYAERLDELERRCLAAEAEIDPAEKERRFERAKAEARTDVEREANAKVELVMRNAAADIRDRVKAAEERMALAVARAVDEALKKAEETAAQEKRRALRQQEVEHDTRVVALQTRLGAGVKHAARQLEGRQKEAMDEAVRLAVLQAEQAAEQRHAADLEDAVAAAIHETEAQHRHSHVELERQLLTLRQQLHATGRSLKDIEHEKLDVTARMAEDTRLAAAEAAAVVEARWQTQVRRMEERWRAQLQEVAQGRVSLHELIRLSSDQAAPLSASEANKSEADAFDFEHCTAIVPHNPSAAPAEMSAAPRTASIAVEKAGERVRHLRQLYDAAMAGDAPESVATSSSALAERLREACSELDAAQERCAVASLRLPCVPVAAAIDGFSIAVDWLAADSADAGKYHLQWREVDAIAWSDSTASSQLKVTCCTKAGLRTHVAYEFRVRAAATAHSVWGPWSAPSEPTKPSLTAAKLPSRPLVKPTAGGRVAVSWAPPQLSGRLVQYELQWKRAGADSWSEDDRATCIEPFHTTDPLQLTSIYVFRVRAELQGYARKTWTECGPFSAPVRPTLQMAPSQGDRQEGGRGRVAAAHQRPGVWSRTKLMGLD</sequence>
<proteinExistence type="predicted"/>
<dbReference type="SMART" id="SM00060">
    <property type="entry name" value="FN3"/>
    <property type="match status" value="3"/>
</dbReference>
<dbReference type="PROSITE" id="PS50853">
    <property type="entry name" value="FN3"/>
    <property type="match status" value="3"/>
</dbReference>
<dbReference type="AlphaFoldDB" id="A0A0D3IRJ7"/>
<dbReference type="InterPro" id="IPR013783">
    <property type="entry name" value="Ig-like_fold"/>
</dbReference>
<feature type="region of interest" description="Disordered" evidence="2">
    <location>
        <begin position="1056"/>
        <end position="1080"/>
    </location>
</feature>
<evidence type="ECO:0000313" key="5">
    <source>
        <dbReference type="EnsemblProtists" id="EOD13882"/>
    </source>
</evidence>
<name>A0A0D3IRJ7_EMIH1</name>
<dbReference type="CDD" id="cd00063">
    <property type="entry name" value="FN3"/>
    <property type="match status" value="3"/>
</dbReference>
<organism evidence="5 6">
    <name type="scientific">Emiliania huxleyi (strain CCMP1516)</name>
    <dbReference type="NCBI Taxonomy" id="280463"/>
    <lineage>
        <taxon>Eukaryota</taxon>
        <taxon>Haptista</taxon>
        <taxon>Haptophyta</taxon>
        <taxon>Prymnesiophyceae</taxon>
        <taxon>Isochrysidales</taxon>
        <taxon>Noelaerhabdaceae</taxon>
        <taxon>Emiliania</taxon>
    </lineage>
</organism>
<dbReference type="Gene3D" id="2.60.40.10">
    <property type="entry name" value="Immunoglobulins"/>
    <property type="match status" value="3"/>
</dbReference>
<keyword evidence="1" id="KW-0175">Coiled coil</keyword>
<dbReference type="PROSITE" id="PS50106">
    <property type="entry name" value="PDZ"/>
    <property type="match status" value="1"/>
</dbReference>
<dbReference type="STRING" id="2903.R1BVW9"/>
<keyword evidence="6" id="KW-1185">Reference proteome</keyword>
<dbReference type="RefSeq" id="XP_005766311.1">
    <property type="nucleotide sequence ID" value="XM_005766254.1"/>
</dbReference>
<feature type="coiled-coil region" evidence="1">
    <location>
        <begin position="549"/>
        <end position="596"/>
    </location>
</feature>
<dbReference type="InterPro" id="IPR001478">
    <property type="entry name" value="PDZ"/>
</dbReference>
<feature type="region of interest" description="Disordered" evidence="2">
    <location>
        <begin position="317"/>
        <end position="342"/>
    </location>
</feature>
<evidence type="ECO:0000313" key="6">
    <source>
        <dbReference type="Proteomes" id="UP000013827"/>
    </source>
</evidence>
<dbReference type="Pfam" id="PF00041">
    <property type="entry name" value="fn3"/>
    <property type="match status" value="1"/>
</dbReference>
<dbReference type="eggNOG" id="KOG1048">
    <property type="taxonomic scope" value="Eukaryota"/>
</dbReference>
<dbReference type="InterPro" id="IPR036116">
    <property type="entry name" value="FN3_sf"/>
</dbReference>
<feature type="coiled-coil region" evidence="1">
    <location>
        <begin position="492"/>
        <end position="519"/>
    </location>
</feature>
<dbReference type="SUPFAM" id="SSF50156">
    <property type="entry name" value="PDZ domain-like"/>
    <property type="match status" value="1"/>
</dbReference>
<dbReference type="GeneID" id="17259908"/>
<dbReference type="InterPro" id="IPR036034">
    <property type="entry name" value="PDZ_sf"/>
</dbReference>
<evidence type="ECO:0000256" key="1">
    <source>
        <dbReference type="SAM" id="Coils"/>
    </source>
</evidence>
<dbReference type="PaxDb" id="2903-EOD13882"/>
<dbReference type="HOGENOM" id="CLU_284069_0_0_1"/>
<evidence type="ECO:0000259" key="4">
    <source>
        <dbReference type="PROSITE" id="PS50853"/>
    </source>
</evidence>
<feature type="domain" description="Fibronectin type-III" evidence="4">
    <location>
        <begin position="359"/>
        <end position="455"/>
    </location>
</feature>
<feature type="domain" description="Fibronectin type-III" evidence="4">
    <location>
        <begin position="963"/>
        <end position="1064"/>
    </location>
</feature>
<feature type="domain" description="Fibronectin type-III" evidence="4">
    <location>
        <begin position="864"/>
        <end position="958"/>
    </location>
</feature>
<evidence type="ECO:0000256" key="2">
    <source>
        <dbReference type="SAM" id="MobiDB-lite"/>
    </source>
</evidence>
<reference evidence="6" key="1">
    <citation type="journal article" date="2013" name="Nature">
        <title>Pan genome of the phytoplankton Emiliania underpins its global distribution.</title>
        <authorList>
            <person name="Read B.A."/>
            <person name="Kegel J."/>
            <person name="Klute M.J."/>
            <person name="Kuo A."/>
            <person name="Lefebvre S.C."/>
            <person name="Maumus F."/>
            <person name="Mayer C."/>
            <person name="Miller J."/>
            <person name="Monier A."/>
            <person name="Salamov A."/>
            <person name="Young J."/>
            <person name="Aguilar M."/>
            <person name="Claverie J.M."/>
            <person name="Frickenhaus S."/>
            <person name="Gonzalez K."/>
            <person name="Herman E.K."/>
            <person name="Lin Y.C."/>
            <person name="Napier J."/>
            <person name="Ogata H."/>
            <person name="Sarno A.F."/>
            <person name="Shmutz J."/>
            <person name="Schroeder D."/>
            <person name="de Vargas C."/>
            <person name="Verret F."/>
            <person name="von Dassow P."/>
            <person name="Valentin K."/>
            <person name="Van de Peer Y."/>
            <person name="Wheeler G."/>
            <person name="Dacks J.B."/>
            <person name="Delwiche C.F."/>
            <person name="Dyhrman S.T."/>
            <person name="Glockner G."/>
            <person name="John U."/>
            <person name="Richards T."/>
            <person name="Worden A.Z."/>
            <person name="Zhang X."/>
            <person name="Grigoriev I.V."/>
            <person name="Allen A.E."/>
            <person name="Bidle K."/>
            <person name="Borodovsky M."/>
            <person name="Bowler C."/>
            <person name="Brownlee C."/>
            <person name="Cock J.M."/>
            <person name="Elias M."/>
            <person name="Gladyshev V.N."/>
            <person name="Groth M."/>
            <person name="Guda C."/>
            <person name="Hadaegh A."/>
            <person name="Iglesias-Rodriguez M.D."/>
            <person name="Jenkins J."/>
            <person name="Jones B.M."/>
            <person name="Lawson T."/>
            <person name="Leese F."/>
            <person name="Lindquist E."/>
            <person name="Lobanov A."/>
            <person name="Lomsadze A."/>
            <person name="Malik S.B."/>
            <person name="Marsh M.E."/>
            <person name="Mackinder L."/>
            <person name="Mock T."/>
            <person name="Mueller-Roeber B."/>
            <person name="Pagarete A."/>
            <person name="Parker M."/>
            <person name="Probert I."/>
            <person name="Quesneville H."/>
            <person name="Raines C."/>
            <person name="Rensing S.A."/>
            <person name="Riano-Pachon D.M."/>
            <person name="Richier S."/>
            <person name="Rokitta S."/>
            <person name="Shiraiwa Y."/>
            <person name="Soanes D.M."/>
            <person name="van der Giezen M."/>
            <person name="Wahlund T.M."/>
            <person name="Williams B."/>
            <person name="Wilson W."/>
            <person name="Wolfe G."/>
            <person name="Wurch L.L."/>
        </authorList>
    </citation>
    <scope>NUCLEOTIDE SEQUENCE</scope>
</reference>
<accession>A0A0D3IRJ7</accession>
<dbReference type="InterPro" id="IPR003961">
    <property type="entry name" value="FN3_dom"/>
</dbReference>
<feature type="domain" description="PDZ" evidence="3">
    <location>
        <begin position="206"/>
        <end position="251"/>
    </location>
</feature>
<dbReference type="SUPFAM" id="SSF49265">
    <property type="entry name" value="Fibronectin type III"/>
    <property type="match status" value="2"/>
</dbReference>
<dbReference type="EnsemblProtists" id="EOD13882">
    <property type="protein sequence ID" value="EOD13882"/>
    <property type="gene ID" value="EMIHUDRAFT_212439"/>
</dbReference>
<feature type="coiled-coil region" evidence="1">
    <location>
        <begin position="48"/>
        <end position="75"/>
    </location>
</feature>
<evidence type="ECO:0000259" key="3">
    <source>
        <dbReference type="PROSITE" id="PS50106"/>
    </source>
</evidence>
<evidence type="ECO:0008006" key="7">
    <source>
        <dbReference type="Google" id="ProtNLM"/>
    </source>
</evidence>
<dbReference type="Gene3D" id="2.30.42.10">
    <property type="match status" value="1"/>
</dbReference>
<dbReference type="Proteomes" id="UP000013827">
    <property type="component" value="Unassembled WGS sequence"/>
</dbReference>